<feature type="domain" description="Capsule synthesis protein CapA" evidence="2">
    <location>
        <begin position="20"/>
        <end position="260"/>
    </location>
</feature>
<dbReference type="SMART" id="SM00854">
    <property type="entry name" value="PGA_cap"/>
    <property type="match status" value="1"/>
</dbReference>
<dbReference type="PANTHER" id="PTHR33393:SF13">
    <property type="entry name" value="PGA BIOSYNTHESIS PROTEIN CAPA"/>
    <property type="match status" value="1"/>
</dbReference>
<keyword evidence="4" id="KW-1185">Reference proteome</keyword>
<dbReference type="Pfam" id="PF09587">
    <property type="entry name" value="PGA_cap"/>
    <property type="match status" value="1"/>
</dbReference>
<dbReference type="InterPro" id="IPR052169">
    <property type="entry name" value="CW_Biosynth-Accessory"/>
</dbReference>
<dbReference type="Proteomes" id="UP000579153">
    <property type="component" value="Unassembled WGS sequence"/>
</dbReference>
<comment type="caution">
    <text evidence="3">The sequence shown here is derived from an EMBL/GenBank/DDBJ whole genome shotgun (WGS) entry which is preliminary data.</text>
</comment>
<dbReference type="RefSeq" id="WP_185069200.1">
    <property type="nucleotide sequence ID" value="NZ_JACHMB010000001.1"/>
</dbReference>
<dbReference type="InterPro" id="IPR029052">
    <property type="entry name" value="Metallo-depent_PP-like"/>
</dbReference>
<gene>
    <name evidence="3" type="ORF">HD596_002283</name>
</gene>
<evidence type="ECO:0000313" key="3">
    <source>
        <dbReference type="EMBL" id="MBB5775527.1"/>
    </source>
</evidence>
<dbReference type="AlphaFoldDB" id="A0A7W9L9F5"/>
<dbReference type="Gene3D" id="3.60.21.10">
    <property type="match status" value="1"/>
</dbReference>
<dbReference type="SUPFAM" id="SSF56300">
    <property type="entry name" value="Metallo-dependent phosphatases"/>
    <property type="match status" value="1"/>
</dbReference>
<name>A0A7W9L9F5_9ACTN</name>
<reference evidence="3 4" key="1">
    <citation type="submission" date="2020-08" db="EMBL/GenBank/DDBJ databases">
        <title>Sequencing the genomes of 1000 actinobacteria strains.</title>
        <authorList>
            <person name="Klenk H.-P."/>
        </authorList>
    </citation>
    <scope>NUCLEOTIDE SEQUENCE [LARGE SCALE GENOMIC DNA]</scope>
    <source>
        <strain evidence="3 4">DSM 45507</strain>
    </source>
</reference>
<sequence length="340" mass="36064">MTDGTGTTPGAGESALPTVTLALAGDTMLGRGVAERLRLSADPADFFDTGVRSALSRADLVLFNLECCVSDRGRRWDPMRKAFHFRAPPQAAAMLAELGVHAVTLANNHALDYGHEALLDTLDHLAAAGIRTVGAGADLARAWEPAELKVGDLRLAVLGVTDHPPEFAATERRPGVAYADLGSGVPDRLTSTIGSLAAGLVLVCVHWGPNMTSKPVTHVRRAARALVKAGASLVAGHSAHVFHGVAGPVLYDLGDLIDDYIVDPELRNDLGLIFLVTLDERGPVRLRAVPIALDYCRTRIANDLETRWIRARFTAACADLGTEVRSEAGALTVDLRPPAD</sequence>
<dbReference type="EMBL" id="JACHMB010000001">
    <property type="protein sequence ID" value="MBB5775527.1"/>
    <property type="molecule type" value="Genomic_DNA"/>
</dbReference>
<accession>A0A7W9L9F5</accession>
<protein>
    <submittedName>
        <fullName evidence="3">Poly-gamma-glutamate synthesis protein (Capsule biosynthesis protein)</fullName>
    </submittedName>
</protein>
<proteinExistence type="inferred from homology"/>
<organism evidence="3 4">
    <name type="scientific">Nonomuraea jabiensis</name>
    <dbReference type="NCBI Taxonomy" id="882448"/>
    <lineage>
        <taxon>Bacteria</taxon>
        <taxon>Bacillati</taxon>
        <taxon>Actinomycetota</taxon>
        <taxon>Actinomycetes</taxon>
        <taxon>Streptosporangiales</taxon>
        <taxon>Streptosporangiaceae</taxon>
        <taxon>Nonomuraea</taxon>
    </lineage>
</organism>
<dbReference type="PANTHER" id="PTHR33393">
    <property type="entry name" value="POLYGLUTAMINE SYNTHESIS ACCESSORY PROTEIN RV0574C-RELATED"/>
    <property type="match status" value="1"/>
</dbReference>
<evidence type="ECO:0000259" key="2">
    <source>
        <dbReference type="SMART" id="SM00854"/>
    </source>
</evidence>
<comment type="similarity">
    <text evidence="1">Belongs to the CapA family.</text>
</comment>
<dbReference type="CDD" id="cd07381">
    <property type="entry name" value="MPP_CapA"/>
    <property type="match status" value="1"/>
</dbReference>
<evidence type="ECO:0000313" key="4">
    <source>
        <dbReference type="Proteomes" id="UP000579153"/>
    </source>
</evidence>
<evidence type="ECO:0000256" key="1">
    <source>
        <dbReference type="ARBA" id="ARBA00005662"/>
    </source>
</evidence>
<dbReference type="InterPro" id="IPR019079">
    <property type="entry name" value="Capsule_synth_CapA"/>
</dbReference>